<gene>
    <name evidence="1" type="ORF">BPAG_LOCUS6735</name>
</gene>
<name>A0A0N4TEY6_BRUPA</name>
<keyword evidence="2" id="KW-1185">Reference proteome</keyword>
<evidence type="ECO:0000313" key="1">
    <source>
        <dbReference type="EMBL" id="VDN87921.1"/>
    </source>
</evidence>
<reference evidence="3" key="1">
    <citation type="submission" date="2017-02" db="UniProtKB">
        <authorList>
            <consortium name="WormBaseParasite"/>
        </authorList>
    </citation>
    <scope>IDENTIFICATION</scope>
</reference>
<evidence type="ECO:0000313" key="3">
    <source>
        <dbReference type="WBParaSite" id="BPAG_0000677401-mRNA-1"/>
    </source>
</evidence>
<dbReference type="Proteomes" id="UP000278627">
    <property type="component" value="Unassembled WGS sequence"/>
</dbReference>
<reference evidence="1 2" key="2">
    <citation type="submission" date="2018-11" db="EMBL/GenBank/DDBJ databases">
        <authorList>
            <consortium name="Pathogen Informatics"/>
        </authorList>
    </citation>
    <scope>NUCLEOTIDE SEQUENCE [LARGE SCALE GENOMIC DNA]</scope>
</reference>
<accession>A0A0N4TEY6</accession>
<dbReference type="WBParaSite" id="BPAG_0000677401-mRNA-1">
    <property type="protein sequence ID" value="BPAG_0000677401-mRNA-1"/>
    <property type="gene ID" value="BPAG_0000677401"/>
</dbReference>
<protein>
    <submittedName>
        <fullName evidence="1 3">Uncharacterized protein</fullName>
    </submittedName>
</protein>
<organism evidence="3">
    <name type="scientific">Brugia pahangi</name>
    <name type="common">Filarial nematode worm</name>
    <dbReference type="NCBI Taxonomy" id="6280"/>
    <lineage>
        <taxon>Eukaryota</taxon>
        <taxon>Metazoa</taxon>
        <taxon>Ecdysozoa</taxon>
        <taxon>Nematoda</taxon>
        <taxon>Chromadorea</taxon>
        <taxon>Rhabditida</taxon>
        <taxon>Spirurina</taxon>
        <taxon>Spiruromorpha</taxon>
        <taxon>Filarioidea</taxon>
        <taxon>Onchocercidae</taxon>
        <taxon>Brugia</taxon>
    </lineage>
</organism>
<dbReference type="AlphaFoldDB" id="A0A0N4TEY6"/>
<dbReference type="EMBL" id="UZAD01006570">
    <property type="protein sequence ID" value="VDN87921.1"/>
    <property type="molecule type" value="Genomic_DNA"/>
</dbReference>
<evidence type="ECO:0000313" key="2">
    <source>
        <dbReference type="Proteomes" id="UP000278627"/>
    </source>
</evidence>
<sequence>MPTIKRLGIFSLHMPSAASSTDFLTNSYEVVPCLLISMFP</sequence>
<proteinExistence type="predicted"/>